<dbReference type="EMBL" id="CAXDID020000088">
    <property type="protein sequence ID" value="CAL6021233.1"/>
    <property type="molecule type" value="Genomic_DNA"/>
</dbReference>
<keyword evidence="5" id="KW-1185">Reference proteome</keyword>
<accession>A0AA86P9H7</accession>
<evidence type="ECO:0000313" key="5">
    <source>
        <dbReference type="Proteomes" id="UP001642409"/>
    </source>
</evidence>
<evidence type="ECO:0000313" key="3">
    <source>
        <dbReference type="EMBL" id="CAI9934328.1"/>
    </source>
</evidence>
<organism evidence="3">
    <name type="scientific">Hexamita inflata</name>
    <dbReference type="NCBI Taxonomy" id="28002"/>
    <lineage>
        <taxon>Eukaryota</taxon>
        <taxon>Metamonada</taxon>
        <taxon>Diplomonadida</taxon>
        <taxon>Hexamitidae</taxon>
        <taxon>Hexamitinae</taxon>
        <taxon>Hexamita</taxon>
    </lineage>
</organism>
<dbReference type="AlphaFoldDB" id="A0AA86P9H7"/>
<evidence type="ECO:0000313" key="4">
    <source>
        <dbReference type="EMBL" id="CAL6021233.1"/>
    </source>
</evidence>
<dbReference type="Proteomes" id="UP001642409">
    <property type="component" value="Unassembled WGS sequence"/>
</dbReference>
<feature type="coiled-coil region" evidence="1">
    <location>
        <begin position="67"/>
        <end position="121"/>
    </location>
</feature>
<dbReference type="EMBL" id="CATOUU010000564">
    <property type="protein sequence ID" value="CAI9934328.1"/>
    <property type="molecule type" value="Genomic_DNA"/>
</dbReference>
<comment type="caution">
    <text evidence="3">The sequence shown here is derived from an EMBL/GenBank/DDBJ whole genome shotgun (WGS) entry which is preliminary data.</text>
</comment>
<reference evidence="4 5" key="2">
    <citation type="submission" date="2024-07" db="EMBL/GenBank/DDBJ databases">
        <authorList>
            <person name="Akdeniz Z."/>
        </authorList>
    </citation>
    <scope>NUCLEOTIDE SEQUENCE [LARGE SCALE GENOMIC DNA]</scope>
</reference>
<reference evidence="3" key="1">
    <citation type="submission" date="2023-06" db="EMBL/GenBank/DDBJ databases">
        <authorList>
            <person name="Kurt Z."/>
        </authorList>
    </citation>
    <scope>NUCLEOTIDE SEQUENCE</scope>
</reference>
<sequence>MNLSYLHQSILEKAAKTARDIELQKQRENNKKQLPQRQQTRMQFRLSQPPVALQRDPAQDAEELERKRQIELNRQRMMAQQQQAKEQWLQELQNRKMQEDLTRQQAQLAMQERARKKIEEMKRVEESKTITVQTNEKSFIEASIIEKPLQPVTQPELIVQPIIAPLIIEQIIAPLTIEPIVQKELEKELEQQIETKTEQIVQKLPQILNKIEPGKSPRRNILKTYNEILELQIQIGIQQNYRIQSLQDLLRPTKIHNPEEVVRAQSENIVILEKLIAEQKLHKTVYDKVLDKVLEFEKEVLFMAENGSAVQGVDVYNIMTQVEGMRKGISLWIK</sequence>
<name>A0AA86P9H7_9EUKA</name>
<feature type="compositionally biased region" description="Polar residues" evidence="2">
    <location>
        <begin position="32"/>
        <end position="46"/>
    </location>
</feature>
<evidence type="ECO:0000256" key="2">
    <source>
        <dbReference type="SAM" id="MobiDB-lite"/>
    </source>
</evidence>
<feature type="region of interest" description="Disordered" evidence="2">
    <location>
        <begin position="25"/>
        <end position="63"/>
    </location>
</feature>
<evidence type="ECO:0000256" key="1">
    <source>
        <dbReference type="SAM" id="Coils"/>
    </source>
</evidence>
<proteinExistence type="predicted"/>
<keyword evidence="1" id="KW-0175">Coiled coil</keyword>
<gene>
    <name evidence="3" type="ORF">HINF_LOCUS21973</name>
    <name evidence="4" type="ORF">HINF_LOCUS28071</name>
</gene>
<protein>
    <submittedName>
        <fullName evidence="4">Hypothetical_protein</fullName>
    </submittedName>
</protein>